<dbReference type="FunCoup" id="B4MQD0">
    <property type="interactions" value="113"/>
</dbReference>
<dbReference type="InterPro" id="IPR006629">
    <property type="entry name" value="LITAF"/>
</dbReference>
<accession>B4MQD0</accession>
<dbReference type="OMA" id="YCINCCK"/>
<dbReference type="HOGENOM" id="CLU_095549_4_2_1"/>
<gene>
    <name evidence="9" type="primary">Dwil\GK19389</name>
    <name evidence="9" type="ORF">Dwil_GK19389</name>
</gene>
<evidence type="ECO:0000256" key="5">
    <source>
        <dbReference type="ARBA" id="ARBA00022723"/>
    </source>
</evidence>
<dbReference type="STRING" id="7260.B4MQD0"/>
<proteinExistence type="inferred from homology"/>
<dbReference type="EMBL" id="CH963849">
    <property type="protein sequence ID" value="EDW74319.1"/>
    <property type="molecule type" value="Genomic_DNA"/>
</dbReference>
<evidence type="ECO:0000256" key="1">
    <source>
        <dbReference type="ARBA" id="ARBA00004414"/>
    </source>
</evidence>
<dbReference type="Pfam" id="PF10601">
    <property type="entry name" value="zf-LITAF-like"/>
    <property type="match status" value="1"/>
</dbReference>
<keyword evidence="7" id="KW-0472">Membrane</keyword>
<dbReference type="InterPro" id="IPR037519">
    <property type="entry name" value="LITAF_fam"/>
</dbReference>
<dbReference type="PhylomeDB" id="B4MQD0"/>
<organism evidence="10">
    <name type="scientific">Drosophila willistoni</name>
    <name type="common">Fruit fly</name>
    <dbReference type="NCBI Taxonomy" id="7260"/>
    <lineage>
        <taxon>Eukaryota</taxon>
        <taxon>Metazoa</taxon>
        <taxon>Ecdysozoa</taxon>
        <taxon>Arthropoda</taxon>
        <taxon>Hexapoda</taxon>
        <taxon>Insecta</taxon>
        <taxon>Pterygota</taxon>
        <taxon>Neoptera</taxon>
        <taxon>Endopterygota</taxon>
        <taxon>Diptera</taxon>
        <taxon>Brachycera</taxon>
        <taxon>Muscomorpha</taxon>
        <taxon>Ephydroidea</taxon>
        <taxon>Drosophilidae</taxon>
        <taxon>Drosophila</taxon>
        <taxon>Sophophora</taxon>
    </lineage>
</organism>
<evidence type="ECO:0000313" key="9">
    <source>
        <dbReference type="EMBL" id="EDW74319.1"/>
    </source>
</evidence>
<keyword evidence="10" id="KW-1185">Reference proteome</keyword>
<evidence type="ECO:0000256" key="7">
    <source>
        <dbReference type="ARBA" id="ARBA00023136"/>
    </source>
</evidence>
<dbReference type="InParanoid" id="B4MQD0"/>
<dbReference type="PANTHER" id="PTHR23292:SF14">
    <property type="entry name" value="FI16615P1-RELATED"/>
    <property type="match status" value="1"/>
</dbReference>
<comment type="subcellular location">
    <subcellularLocation>
        <location evidence="2">Endosome membrane</location>
        <topology evidence="2">Peripheral membrane protein</topology>
    </subcellularLocation>
    <subcellularLocation>
        <location evidence="1">Late endosome membrane</location>
    </subcellularLocation>
    <subcellularLocation>
        <location evidence="3">Lysosome membrane</location>
        <topology evidence="3">Peripheral membrane protein</topology>
        <orientation evidence="3">Cytoplasmic side</orientation>
    </subcellularLocation>
</comment>
<sequence length="126" mass="13839">MRTTGPAISSFNMENGNQQSVYTDFSPAQTYQPTEGQPNVVIVNQPVNKGNYGSQSKRVQCPSCHGFVMTNLMTKPTKGTHLIAGLLCVCCLWPCAGLPYCINCCKNVHHYCPNCGCYMGSYNFLN</sequence>
<dbReference type="PANTHER" id="PTHR23292">
    <property type="entry name" value="LIPOPOLYSACCHARIDE-INDUCED TUMOR NECROSIS FACTOR-ALPHA FACTOR"/>
    <property type="match status" value="1"/>
</dbReference>
<keyword evidence="5" id="KW-0479">Metal-binding</keyword>
<evidence type="ECO:0000256" key="6">
    <source>
        <dbReference type="ARBA" id="ARBA00022833"/>
    </source>
</evidence>
<dbReference type="GO" id="GO:0008270">
    <property type="term" value="F:zinc ion binding"/>
    <property type="evidence" value="ECO:0007669"/>
    <property type="project" value="TreeGrafter"/>
</dbReference>
<comment type="similarity">
    <text evidence="4">Belongs to the CDIP1/LITAF family.</text>
</comment>
<keyword evidence="6" id="KW-0862">Zinc</keyword>
<evidence type="ECO:0000256" key="2">
    <source>
        <dbReference type="ARBA" id="ARBA00004481"/>
    </source>
</evidence>
<dbReference type="SMART" id="SM00714">
    <property type="entry name" value="LITAF"/>
    <property type="match status" value="1"/>
</dbReference>
<evidence type="ECO:0000256" key="3">
    <source>
        <dbReference type="ARBA" id="ARBA00004630"/>
    </source>
</evidence>
<evidence type="ECO:0000313" key="10">
    <source>
        <dbReference type="Proteomes" id="UP000007798"/>
    </source>
</evidence>
<evidence type="ECO:0000256" key="4">
    <source>
        <dbReference type="ARBA" id="ARBA00005975"/>
    </source>
</evidence>
<name>B4MQD0_DROWI</name>
<evidence type="ECO:0000259" key="8">
    <source>
        <dbReference type="PROSITE" id="PS51837"/>
    </source>
</evidence>
<dbReference type="Proteomes" id="UP000007798">
    <property type="component" value="Unassembled WGS sequence"/>
</dbReference>
<dbReference type="AlphaFoldDB" id="B4MQD0"/>
<reference evidence="9 10" key="1">
    <citation type="journal article" date="2007" name="Nature">
        <title>Evolution of genes and genomes on the Drosophila phylogeny.</title>
        <authorList>
            <consortium name="Drosophila 12 Genomes Consortium"/>
            <person name="Clark A.G."/>
            <person name="Eisen M.B."/>
            <person name="Smith D.R."/>
            <person name="Bergman C.M."/>
            <person name="Oliver B."/>
            <person name="Markow T.A."/>
            <person name="Kaufman T.C."/>
            <person name="Kellis M."/>
            <person name="Gelbart W."/>
            <person name="Iyer V.N."/>
            <person name="Pollard D.A."/>
            <person name="Sackton T.B."/>
            <person name="Larracuente A.M."/>
            <person name="Singh N.D."/>
            <person name="Abad J.P."/>
            <person name="Abt D.N."/>
            <person name="Adryan B."/>
            <person name="Aguade M."/>
            <person name="Akashi H."/>
            <person name="Anderson W.W."/>
            <person name="Aquadro C.F."/>
            <person name="Ardell D.H."/>
            <person name="Arguello R."/>
            <person name="Artieri C.G."/>
            <person name="Barbash D.A."/>
            <person name="Barker D."/>
            <person name="Barsanti P."/>
            <person name="Batterham P."/>
            <person name="Batzoglou S."/>
            <person name="Begun D."/>
            <person name="Bhutkar A."/>
            <person name="Blanco E."/>
            <person name="Bosak S.A."/>
            <person name="Bradley R.K."/>
            <person name="Brand A.D."/>
            <person name="Brent M.R."/>
            <person name="Brooks A.N."/>
            <person name="Brown R.H."/>
            <person name="Butlin R.K."/>
            <person name="Caggese C."/>
            <person name="Calvi B.R."/>
            <person name="Bernardo de Carvalho A."/>
            <person name="Caspi A."/>
            <person name="Castrezana S."/>
            <person name="Celniker S.E."/>
            <person name="Chang J.L."/>
            <person name="Chapple C."/>
            <person name="Chatterji S."/>
            <person name="Chinwalla A."/>
            <person name="Civetta A."/>
            <person name="Clifton S.W."/>
            <person name="Comeron J.M."/>
            <person name="Costello J.C."/>
            <person name="Coyne J.A."/>
            <person name="Daub J."/>
            <person name="David R.G."/>
            <person name="Delcher A.L."/>
            <person name="Delehaunty K."/>
            <person name="Do C.B."/>
            <person name="Ebling H."/>
            <person name="Edwards K."/>
            <person name="Eickbush T."/>
            <person name="Evans J.D."/>
            <person name="Filipski A."/>
            <person name="Findeiss S."/>
            <person name="Freyhult E."/>
            <person name="Fulton L."/>
            <person name="Fulton R."/>
            <person name="Garcia A.C."/>
            <person name="Gardiner A."/>
            <person name="Garfield D.A."/>
            <person name="Garvin B.E."/>
            <person name="Gibson G."/>
            <person name="Gilbert D."/>
            <person name="Gnerre S."/>
            <person name="Godfrey J."/>
            <person name="Good R."/>
            <person name="Gotea V."/>
            <person name="Gravely B."/>
            <person name="Greenberg A.J."/>
            <person name="Griffiths-Jones S."/>
            <person name="Gross S."/>
            <person name="Guigo R."/>
            <person name="Gustafson E.A."/>
            <person name="Haerty W."/>
            <person name="Hahn M.W."/>
            <person name="Halligan D.L."/>
            <person name="Halpern A.L."/>
            <person name="Halter G.M."/>
            <person name="Han M.V."/>
            <person name="Heger A."/>
            <person name="Hillier L."/>
            <person name="Hinrichs A.S."/>
            <person name="Holmes I."/>
            <person name="Hoskins R.A."/>
            <person name="Hubisz M.J."/>
            <person name="Hultmark D."/>
            <person name="Huntley M.A."/>
            <person name="Jaffe D.B."/>
            <person name="Jagadeeshan S."/>
            <person name="Jeck W.R."/>
            <person name="Johnson J."/>
            <person name="Jones C.D."/>
            <person name="Jordan W.C."/>
            <person name="Karpen G.H."/>
            <person name="Kataoka E."/>
            <person name="Keightley P.D."/>
            <person name="Kheradpour P."/>
            <person name="Kirkness E.F."/>
            <person name="Koerich L.B."/>
            <person name="Kristiansen K."/>
            <person name="Kudrna D."/>
            <person name="Kulathinal R.J."/>
            <person name="Kumar S."/>
            <person name="Kwok R."/>
            <person name="Lander E."/>
            <person name="Langley C.H."/>
            <person name="Lapoint R."/>
            <person name="Lazzaro B.P."/>
            <person name="Lee S.J."/>
            <person name="Levesque L."/>
            <person name="Li R."/>
            <person name="Lin C.F."/>
            <person name="Lin M.F."/>
            <person name="Lindblad-Toh K."/>
            <person name="Llopart A."/>
            <person name="Long M."/>
            <person name="Low L."/>
            <person name="Lozovsky E."/>
            <person name="Lu J."/>
            <person name="Luo M."/>
            <person name="Machado C.A."/>
            <person name="Makalowski W."/>
            <person name="Marzo M."/>
            <person name="Matsuda M."/>
            <person name="Matzkin L."/>
            <person name="McAllister B."/>
            <person name="McBride C.S."/>
            <person name="McKernan B."/>
            <person name="McKernan K."/>
            <person name="Mendez-Lago M."/>
            <person name="Minx P."/>
            <person name="Mollenhauer M.U."/>
            <person name="Montooth K."/>
            <person name="Mount S.M."/>
            <person name="Mu X."/>
            <person name="Myers E."/>
            <person name="Negre B."/>
            <person name="Newfeld S."/>
            <person name="Nielsen R."/>
            <person name="Noor M.A."/>
            <person name="O'Grady P."/>
            <person name="Pachter L."/>
            <person name="Papaceit M."/>
            <person name="Parisi M.J."/>
            <person name="Parisi M."/>
            <person name="Parts L."/>
            <person name="Pedersen J.S."/>
            <person name="Pesole G."/>
            <person name="Phillippy A.M."/>
            <person name="Ponting C.P."/>
            <person name="Pop M."/>
            <person name="Porcelli D."/>
            <person name="Powell J.R."/>
            <person name="Prohaska S."/>
            <person name="Pruitt K."/>
            <person name="Puig M."/>
            <person name="Quesneville H."/>
            <person name="Ram K.R."/>
            <person name="Rand D."/>
            <person name="Rasmussen M.D."/>
            <person name="Reed L.K."/>
            <person name="Reenan R."/>
            <person name="Reily A."/>
            <person name="Remington K.A."/>
            <person name="Rieger T.T."/>
            <person name="Ritchie M.G."/>
            <person name="Robin C."/>
            <person name="Rogers Y.H."/>
            <person name="Rohde C."/>
            <person name="Rozas J."/>
            <person name="Rubenfield M.J."/>
            <person name="Ruiz A."/>
            <person name="Russo S."/>
            <person name="Salzberg S.L."/>
            <person name="Sanchez-Gracia A."/>
            <person name="Saranga D.J."/>
            <person name="Sato H."/>
            <person name="Schaeffer S.W."/>
            <person name="Schatz M.C."/>
            <person name="Schlenke T."/>
            <person name="Schwartz R."/>
            <person name="Segarra C."/>
            <person name="Singh R.S."/>
            <person name="Sirot L."/>
            <person name="Sirota M."/>
            <person name="Sisneros N.B."/>
            <person name="Smith C.D."/>
            <person name="Smith T.F."/>
            <person name="Spieth J."/>
            <person name="Stage D.E."/>
            <person name="Stark A."/>
            <person name="Stephan W."/>
            <person name="Strausberg R.L."/>
            <person name="Strempel S."/>
            <person name="Sturgill D."/>
            <person name="Sutton G."/>
            <person name="Sutton G.G."/>
            <person name="Tao W."/>
            <person name="Teichmann S."/>
            <person name="Tobari Y.N."/>
            <person name="Tomimura Y."/>
            <person name="Tsolas J.M."/>
            <person name="Valente V.L."/>
            <person name="Venter E."/>
            <person name="Venter J.C."/>
            <person name="Vicario S."/>
            <person name="Vieira F.G."/>
            <person name="Vilella A.J."/>
            <person name="Villasante A."/>
            <person name="Walenz B."/>
            <person name="Wang J."/>
            <person name="Wasserman M."/>
            <person name="Watts T."/>
            <person name="Wilson D."/>
            <person name="Wilson R.K."/>
            <person name="Wing R.A."/>
            <person name="Wolfner M.F."/>
            <person name="Wong A."/>
            <person name="Wong G.K."/>
            <person name="Wu C.I."/>
            <person name="Wu G."/>
            <person name="Yamamoto D."/>
            <person name="Yang H.P."/>
            <person name="Yang S.P."/>
            <person name="Yorke J.A."/>
            <person name="Yoshida K."/>
            <person name="Zdobnov E."/>
            <person name="Zhang P."/>
            <person name="Zhang Y."/>
            <person name="Zimin A.V."/>
            <person name="Baldwin J."/>
            <person name="Abdouelleil A."/>
            <person name="Abdulkadir J."/>
            <person name="Abebe A."/>
            <person name="Abera B."/>
            <person name="Abreu J."/>
            <person name="Acer S.C."/>
            <person name="Aftuck L."/>
            <person name="Alexander A."/>
            <person name="An P."/>
            <person name="Anderson E."/>
            <person name="Anderson S."/>
            <person name="Arachi H."/>
            <person name="Azer M."/>
            <person name="Bachantsang P."/>
            <person name="Barry A."/>
            <person name="Bayul T."/>
            <person name="Berlin A."/>
            <person name="Bessette D."/>
            <person name="Bloom T."/>
            <person name="Blye J."/>
            <person name="Boguslavskiy L."/>
            <person name="Bonnet C."/>
            <person name="Boukhgalter B."/>
            <person name="Bourzgui I."/>
            <person name="Brown A."/>
            <person name="Cahill P."/>
            <person name="Channer S."/>
            <person name="Cheshatsang Y."/>
            <person name="Chuda L."/>
            <person name="Citroen M."/>
            <person name="Collymore A."/>
            <person name="Cooke P."/>
            <person name="Costello M."/>
            <person name="D'Aco K."/>
            <person name="Daza R."/>
            <person name="De Haan G."/>
            <person name="DeGray S."/>
            <person name="DeMaso C."/>
            <person name="Dhargay N."/>
            <person name="Dooley K."/>
            <person name="Dooley E."/>
            <person name="Doricent M."/>
            <person name="Dorje P."/>
            <person name="Dorjee K."/>
            <person name="Dupes A."/>
            <person name="Elong R."/>
            <person name="Falk J."/>
            <person name="Farina A."/>
            <person name="Faro S."/>
            <person name="Ferguson D."/>
            <person name="Fisher S."/>
            <person name="Foley C.D."/>
            <person name="Franke A."/>
            <person name="Friedrich D."/>
            <person name="Gadbois L."/>
            <person name="Gearin G."/>
            <person name="Gearin C.R."/>
            <person name="Giannoukos G."/>
            <person name="Goode T."/>
            <person name="Graham J."/>
            <person name="Grandbois E."/>
            <person name="Grewal S."/>
            <person name="Gyaltsen K."/>
            <person name="Hafez N."/>
            <person name="Hagos B."/>
            <person name="Hall J."/>
            <person name="Henson C."/>
            <person name="Hollinger A."/>
            <person name="Honan T."/>
            <person name="Huard M.D."/>
            <person name="Hughes L."/>
            <person name="Hurhula B."/>
            <person name="Husby M.E."/>
            <person name="Kamat A."/>
            <person name="Kanga B."/>
            <person name="Kashin S."/>
            <person name="Khazanovich D."/>
            <person name="Kisner P."/>
            <person name="Lance K."/>
            <person name="Lara M."/>
            <person name="Lee W."/>
            <person name="Lennon N."/>
            <person name="Letendre F."/>
            <person name="LeVine R."/>
            <person name="Lipovsky A."/>
            <person name="Liu X."/>
            <person name="Liu J."/>
            <person name="Liu S."/>
            <person name="Lokyitsang T."/>
            <person name="Lokyitsang Y."/>
            <person name="Lubonja R."/>
            <person name="Lui A."/>
            <person name="MacDonald P."/>
            <person name="Magnisalis V."/>
            <person name="Maru K."/>
            <person name="Matthews C."/>
            <person name="McCusker W."/>
            <person name="McDonough S."/>
            <person name="Mehta T."/>
            <person name="Meldrim J."/>
            <person name="Meneus L."/>
            <person name="Mihai O."/>
            <person name="Mihalev A."/>
            <person name="Mihova T."/>
            <person name="Mittelman R."/>
            <person name="Mlenga V."/>
            <person name="Montmayeur A."/>
            <person name="Mulrain L."/>
            <person name="Navidi A."/>
            <person name="Naylor J."/>
            <person name="Negash T."/>
            <person name="Nguyen T."/>
            <person name="Nguyen N."/>
            <person name="Nicol R."/>
            <person name="Norbu C."/>
            <person name="Norbu N."/>
            <person name="Novod N."/>
            <person name="O'Neill B."/>
            <person name="Osman S."/>
            <person name="Markiewicz E."/>
            <person name="Oyono O.L."/>
            <person name="Patti C."/>
            <person name="Phunkhang P."/>
            <person name="Pierre F."/>
            <person name="Priest M."/>
            <person name="Raghuraman S."/>
            <person name="Rege F."/>
            <person name="Reyes R."/>
            <person name="Rise C."/>
            <person name="Rogov P."/>
            <person name="Ross K."/>
            <person name="Ryan E."/>
            <person name="Settipalli S."/>
            <person name="Shea T."/>
            <person name="Sherpa N."/>
            <person name="Shi L."/>
            <person name="Shih D."/>
            <person name="Sparrow T."/>
            <person name="Spaulding J."/>
            <person name="Stalker J."/>
            <person name="Stange-Thomann N."/>
            <person name="Stavropoulos S."/>
            <person name="Stone C."/>
            <person name="Strader C."/>
            <person name="Tesfaye S."/>
            <person name="Thomson T."/>
            <person name="Thoulutsang Y."/>
            <person name="Thoulutsang D."/>
            <person name="Topham K."/>
            <person name="Topping I."/>
            <person name="Tsamla T."/>
            <person name="Vassiliev H."/>
            <person name="Vo A."/>
            <person name="Wangchuk T."/>
            <person name="Wangdi T."/>
            <person name="Weiand M."/>
            <person name="Wilkinson J."/>
            <person name="Wilson A."/>
            <person name="Yadav S."/>
            <person name="Young G."/>
            <person name="Yu Q."/>
            <person name="Zembek L."/>
            <person name="Zhong D."/>
            <person name="Zimmer A."/>
            <person name="Zwirko Z."/>
            <person name="Jaffe D.B."/>
            <person name="Alvarez P."/>
            <person name="Brockman W."/>
            <person name="Butler J."/>
            <person name="Chin C."/>
            <person name="Gnerre S."/>
            <person name="Grabherr M."/>
            <person name="Kleber M."/>
            <person name="Mauceli E."/>
            <person name="MacCallum I."/>
        </authorList>
    </citation>
    <scope>NUCLEOTIDE SEQUENCE [LARGE SCALE GENOMIC DNA]</scope>
    <source>
        <strain evidence="10">Tucson 14030-0811.24</strain>
    </source>
</reference>
<dbReference type="PROSITE" id="PS51837">
    <property type="entry name" value="LITAF"/>
    <property type="match status" value="1"/>
</dbReference>
<dbReference type="GO" id="GO:0005765">
    <property type="term" value="C:lysosomal membrane"/>
    <property type="evidence" value="ECO:0007669"/>
    <property type="project" value="UniProtKB-SubCell"/>
</dbReference>
<feature type="domain" description="LITAF" evidence="8">
    <location>
        <begin position="38"/>
        <end position="124"/>
    </location>
</feature>
<protein>
    <submittedName>
        <fullName evidence="9">GK19389</fullName>
    </submittedName>
</protein>
<dbReference type="GO" id="GO:0031902">
    <property type="term" value="C:late endosome membrane"/>
    <property type="evidence" value="ECO:0007669"/>
    <property type="project" value="UniProtKB-SubCell"/>
</dbReference>